<evidence type="ECO:0000256" key="1">
    <source>
        <dbReference type="SAM" id="MobiDB-lite"/>
    </source>
</evidence>
<reference evidence="2 3" key="1">
    <citation type="submission" date="2017-02" db="EMBL/GenBank/DDBJ databases">
        <authorList>
            <person name="Peterson S.W."/>
        </authorList>
    </citation>
    <scope>NUCLEOTIDE SEQUENCE [LARGE SCALE GENOMIC DNA]</scope>
    <source>
        <strain evidence="2 3">3F5N</strain>
    </source>
</reference>
<dbReference type="Proteomes" id="UP000195766">
    <property type="component" value="Unassembled WGS sequence"/>
</dbReference>
<organism evidence="2 3">
    <name type="scientific">Brevundimonas diminuta 3F5N</name>
    <dbReference type="NCBI Taxonomy" id="1255603"/>
    <lineage>
        <taxon>Bacteria</taxon>
        <taxon>Pseudomonadati</taxon>
        <taxon>Pseudomonadota</taxon>
        <taxon>Alphaproteobacteria</taxon>
        <taxon>Caulobacterales</taxon>
        <taxon>Caulobacteraceae</taxon>
        <taxon>Brevundimonas</taxon>
    </lineage>
</organism>
<dbReference type="AlphaFoldDB" id="A0A1R4EW99"/>
<feature type="compositionally biased region" description="Basic and acidic residues" evidence="1">
    <location>
        <begin position="1"/>
        <end position="16"/>
    </location>
</feature>
<protein>
    <submittedName>
        <fullName evidence="2">Uncharacterized protein</fullName>
    </submittedName>
</protein>
<feature type="region of interest" description="Disordered" evidence="1">
    <location>
        <begin position="1"/>
        <end position="65"/>
    </location>
</feature>
<sequence length="65" mass="7003">MFLDASRHDQTKKTAIEMRTSAENPPAAPFANSDFKNNGTSGPFSKKNEPKSSQGTMAPTTAMAR</sequence>
<evidence type="ECO:0000313" key="3">
    <source>
        <dbReference type="Proteomes" id="UP000195766"/>
    </source>
</evidence>
<dbReference type="EMBL" id="FUIE01000010">
    <property type="protein sequence ID" value="SJM47866.1"/>
    <property type="molecule type" value="Genomic_DNA"/>
</dbReference>
<feature type="compositionally biased region" description="Polar residues" evidence="1">
    <location>
        <begin position="34"/>
        <end position="43"/>
    </location>
</feature>
<evidence type="ECO:0000313" key="2">
    <source>
        <dbReference type="EMBL" id="SJM47866.1"/>
    </source>
</evidence>
<proteinExistence type="predicted"/>
<name>A0A1R4EW99_BREDI</name>
<gene>
    <name evidence="2" type="ORF">FM111_01150</name>
</gene>
<accession>A0A1R4EW99</accession>